<dbReference type="Proteomes" id="UP001062846">
    <property type="component" value="Chromosome 1"/>
</dbReference>
<evidence type="ECO:0000313" key="1">
    <source>
        <dbReference type="EMBL" id="KAI8572964.1"/>
    </source>
</evidence>
<gene>
    <name evidence="1" type="ORF">RHMOL_Rhmol01G0242100</name>
</gene>
<accession>A0ACC0Q6R6</accession>
<reference evidence="1" key="1">
    <citation type="submission" date="2022-02" db="EMBL/GenBank/DDBJ databases">
        <title>Plant Genome Project.</title>
        <authorList>
            <person name="Zhang R.-G."/>
        </authorList>
    </citation>
    <scope>NUCLEOTIDE SEQUENCE</scope>
    <source>
        <strain evidence="1">AT1</strain>
    </source>
</reference>
<organism evidence="1 2">
    <name type="scientific">Rhododendron molle</name>
    <name type="common">Chinese azalea</name>
    <name type="synonym">Azalea mollis</name>
    <dbReference type="NCBI Taxonomy" id="49168"/>
    <lineage>
        <taxon>Eukaryota</taxon>
        <taxon>Viridiplantae</taxon>
        <taxon>Streptophyta</taxon>
        <taxon>Embryophyta</taxon>
        <taxon>Tracheophyta</taxon>
        <taxon>Spermatophyta</taxon>
        <taxon>Magnoliopsida</taxon>
        <taxon>eudicotyledons</taxon>
        <taxon>Gunneridae</taxon>
        <taxon>Pentapetalae</taxon>
        <taxon>asterids</taxon>
        <taxon>Ericales</taxon>
        <taxon>Ericaceae</taxon>
        <taxon>Ericoideae</taxon>
        <taxon>Rhodoreae</taxon>
        <taxon>Rhododendron</taxon>
    </lineage>
</organism>
<proteinExistence type="predicted"/>
<protein>
    <submittedName>
        <fullName evidence="1">Uncharacterized protein</fullName>
    </submittedName>
</protein>
<evidence type="ECO:0000313" key="2">
    <source>
        <dbReference type="Proteomes" id="UP001062846"/>
    </source>
</evidence>
<sequence length="93" mass="10598">MAHTSPSLRPNPTTKDSVCWLPHPSGMFTVQSACNTIRKRYPAQPWHKIVWGGNTVPRWSFILWLAVLQILGTKDRLRSWGLQLDGICSLGQW</sequence>
<keyword evidence="2" id="KW-1185">Reference proteome</keyword>
<dbReference type="EMBL" id="CM046388">
    <property type="protein sequence ID" value="KAI8572964.1"/>
    <property type="molecule type" value="Genomic_DNA"/>
</dbReference>
<name>A0ACC0Q6R6_RHOML</name>
<comment type="caution">
    <text evidence="1">The sequence shown here is derived from an EMBL/GenBank/DDBJ whole genome shotgun (WGS) entry which is preliminary data.</text>
</comment>